<dbReference type="InterPro" id="IPR007859">
    <property type="entry name" value="ETF-QO/FixX_C"/>
</dbReference>
<evidence type="ECO:0000256" key="8">
    <source>
        <dbReference type="ARBA" id="ARBA00022982"/>
    </source>
</evidence>
<dbReference type="Gene3D" id="3.30.9.90">
    <property type="match status" value="1"/>
</dbReference>
<keyword evidence="13" id="KW-0472">Membrane</keyword>
<evidence type="ECO:0000256" key="4">
    <source>
        <dbReference type="ARBA" id="ARBA00022630"/>
    </source>
</evidence>
<dbReference type="STRING" id="83767.SAMN05660652_00862"/>
<dbReference type="OrthoDB" id="9766632at2"/>
<dbReference type="Pfam" id="PF05187">
    <property type="entry name" value="Fer4_ETF_QO"/>
    <property type="match status" value="1"/>
</dbReference>
<dbReference type="InterPro" id="IPR036188">
    <property type="entry name" value="FAD/NAD-bd_sf"/>
</dbReference>
<keyword evidence="7" id="KW-0809">Transit peptide</keyword>
<sequence length="547" mass="58427">MTRESIEFDVVVVGGGPAGLAAAIRLRQLAQAQALDLSVCVLEKAAEIGAHVLSGAVMDPRALDELLPEWRHAGAPFDAPVADAHFLWLGASRSLCLPTALLPQCFHHDGGFVVSLGEVCRWLAQQAEAQGVEIFPGFAAIDVLFDADGAVAGVITGDAGRQADGSAGPNFQPGIEVRGRYTIFAEGCRGPLGKRLMAQYRLRDGVAPQTYGLGIKELWEVPAAQSHPGRVVHTCGWPLRADTYGGGFVYHQSGGRVAVGLVVGLGYRNPYLSPFEEFQRFKTHPALRGVLAGGRRVAFGAASVVSGGIGALPALAFPGGVLVGDEAGFLNPARSKGSHTAMKSGMLAAEAVVTAVQAGRHNDVLVEYPQAVCDSWLYRELWGVRNFKSWLDKGLFVGGALFGIEQKLFGASAPWTLSPCPADHLRLDKASDSAAIVYPKPDGVLSFDRASSVFLSNIRHDAQQPCHLRLKDPELPIRVNLAEYDAPEQRYCPAGVYEIRHEADGRAVLQINAQNCLHCKTCDIKDPSQNIEWTPPEGGDGPSYPAM</sequence>
<evidence type="ECO:0000256" key="12">
    <source>
        <dbReference type="ARBA" id="ARBA00023075"/>
    </source>
</evidence>
<dbReference type="SUPFAM" id="SSF54373">
    <property type="entry name" value="FAD-linked reductases, C-terminal domain"/>
    <property type="match status" value="1"/>
</dbReference>
<organism evidence="17 18">
    <name type="scientific">Propionivibrio dicarboxylicus</name>
    <dbReference type="NCBI Taxonomy" id="83767"/>
    <lineage>
        <taxon>Bacteria</taxon>
        <taxon>Pseudomonadati</taxon>
        <taxon>Pseudomonadota</taxon>
        <taxon>Betaproteobacteria</taxon>
        <taxon>Rhodocyclales</taxon>
        <taxon>Rhodocyclaceae</taxon>
        <taxon>Propionivibrio</taxon>
    </lineage>
</organism>
<dbReference type="EC" id="1.5.5.1" evidence="14"/>
<evidence type="ECO:0000256" key="13">
    <source>
        <dbReference type="ARBA" id="ARBA00023136"/>
    </source>
</evidence>
<comment type="cofactor">
    <cofactor evidence="1 14">
        <name>FAD</name>
        <dbReference type="ChEBI" id="CHEBI:57692"/>
    </cofactor>
</comment>
<accession>A0A1G7Y1B9</accession>
<dbReference type="GO" id="GO:0004174">
    <property type="term" value="F:electron-transferring-flavoprotein dehydrogenase activity"/>
    <property type="evidence" value="ECO:0007669"/>
    <property type="project" value="UniProtKB-UniRule"/>
</dbReference>
<comment type="function">
    <text evidence="14">Accepts electrons from ETF and reduces ubiquinone.</text>
</comment>
<feature type="domain" description="ETF-QO/FixC ubiquinone-binding" evidence="16">
    <location>
        <begin position="211"/>
        <end position="303"/>
    </location>
</feature>
<evidence type="ECO:0000313" key="17">
    <source>
        <dbReference type="EMBL" id="SDG90265.1"/>
    </source>
</evidence>
<dbReference type="InterPro" id="IPR049398">
    <property type="entry name" value="ETF-QO/FixC_UQ-bd"/>
</dbReference>
<keyword evidence="10 14" id="KW-0408">Iron</keyword>
<dbReference type="PANTHER" id="PTHR10617">
    <property type="entry name" value="ELECTRON TRANSFER FLAVOPROTEIN-UBIQUINONE OXIDOREDUCTASE"/>
    <property type="match status" value="1"/>
</dbReference>
<dbReference type="PANTHER" id="PTHR10617:SF107">
    <property type="entry name" value="ELECTRON TRANSFER FLAVOPROTEIN-UBIQUINONE OXIDOREDUCTASE, MITOCHONDRIAL"/>
    <property type="match status" value="1"/>
</dbReference>
<evidence type="ECO:0000259" key="15">
    <source>
        <dbReference type="Pfam" id="PF05187"/>
    </source>
</evidence>
<protein>
    <recommendedName>
        <fullName evidence="14">Electron transfer flavoprotein-ubiquinone oxidoreductase</fullName>
        <shortName evidence="14">ETF-QO</shortName>
        <ecNumber evidence="14">1.5.5.1</ecNumber>
    </recommendedName>
</protein>
<dbReference type="AlphaFoldDB" id="A0A1G7Y1B9"/>
<evidence type="ECO:0000256" key="2">
    <source>
        <dbReference type="ARBA" id="ARBA00004370"/>
    </source>
</evidence>
<evidence type="ECO:0000256" key="5">
    <source>
        <dbReference type="ARBA" id="ARBA00022723"/>
    </source>
</evidence>
<dbReference type="FunFam" id="3.30.70.20:FF:000015">
    <property type="entry name" value="Electron transfer flavoprotein-ubiquinone oxidoreductase"/>
    <property type="match status" value="1"/>
</dbReference>
<keyword evidence="11 14" id="KW-0411">Iron-sulfur</keyword>
<evidence type="ECO:0000256" key="11">
    <source>
        <dbReference type="ARBA" id="ARBA00023014"/>
    </source>
</evidence>
<dbReference type="PRINTS" id="PR00420">
    <property type="entry name" value="RNGMNOXGNASE"/>
</dbReference>
<keyword evidence="12 14" id="KW-0830">Ubiquinone</keyword>
<name>A0A1G7Y1B9_9RHOO</name>
<keyword evidence="9 14" id="KW-0560">Oxidoreductase</keyword>
<dbReference type="RefSeq" id="WP_091934173.1">
    <property type="nucleotide sequence ID" value="NZ_FNCY01000002.1"/>
</dbReference>
<keyword evidence="6 14" id="KW-0274">FAD</keyword>
<reference evidence="17 18" key="1">
    <citation type="submission" date="2016-10" db="EMBL/GenBank/DDBJ databases">
        <authorList>
            <person name="de Groot N.N."/>
        </authorList>
    </citation>
    <scope>NUCLEOTIDE SEQUENCE [LARGE SCALE GENOMIC DNA]</scope>
    <source>
        <strain evidence="17 18">DSM 5885</strain>
    </source>
</reference>
<evidence type="ECO:0000313" key="18">
    <source>
        <dbReference type="Proteomes" id="UP000198607"/>
    </source>
</evidence>
<feature type="domain" description="ETF-QO/FixX C-terminal" evidence="15">
    <location>
        <begin position="443"/>
        <end position="544"/>
    </location>
</feature>
<keyword evidence="3 14" id="KW-0813">Transport</keyword>
<evidence type="ECO:0000256" key="3">
    <source>
        <dbReference type="ARBA" id="ARBA00022448"/>
    </source>
</evidence>
<keyword evidence="8 14" id="KW-0249">Electron transport</keyword>
<dbReference type="Gene3D" id="3.50.50.60">
    <property type="entry name" value="FAD/NAD(P)-binding domain"/>
    <property type="match status" value="1"/>
</dbReference>
<evidence type="ECO:0000256" key="7">
    <source>
        <dbReference type="ARBA" id="ARBA00022946"/>
    </source>
</evidence>
<evidence type="ECO:0000256" key="10">
    <source>
        <dbReference type="ARBA" id="ARBA00023004"/>
    </source>
</evidence>
<dbReference type="Pfam" id="PF21162">
    <property type="entry name" value="ETFQO_UQ-bd"/>
    <property type="match status" value="1"/>
</dbReference>
<dbReference type="EMBL" id="FNCY01000002">
    <property type="protein sequence ID" value="SDG90265.1"/>
    <property type="molecule type" value="Genomic_DNA"/>
</dbReference>
<keyword evidence="4 14" id="KW-0285">Flavoprotein</keyword>
<dbReference type="SUPFAM" id="SSF51905">
    <property type="entry name" value="FAD/NAD(P)-binding domain"/>
    <property type="match status" value="1"/>
</dbReference>
<comment type="cofactor">
    <cofactor evidence="14">
        <name>[4Fe-4S] cluster</name>
        <dbReference type="ChEBI" id="CHEBI:49883"/>
    </cofactor>
    <text evidence="14">Binds 1 [4Fe-4S] cluster.</text>
</comment>
<evidence type="ECO:0000256" key="1">
    <source>
        <dbReference type="ARBA" id="ARBA00001974"/>
    </source>
</evidence>
<comment type="subcellular location">
    <subcellularLocation>
        <location evidence="2">Membrane</location>
    </subcellularLocation>
</comment>
<dbReference type="Gene3D" id="3.30.70.20">
    <property type="match status" value="1"/>
</dbReference>
<evidence type="ECO:0000256" key="6">
    <source>
        <dbReference type="ARBA" id="ARBA00022827"/>
    </source>
</evidence>
<dbReference type="GO" id="GO:0046872">
    <property type="term" value="F:metal ion binding"/>
    <property type="evidence" value="ECO:0007669"/>
    <property type="project" value="UniProtKB-KW"/>
</dbReference>
<comment type="catalytic activity">
    <reaction evidence="14">
        <text>a ubiquinone + reduced [electron-transfer flavoprotein] = a ubiquinol + oxidized [electron-transfer flavoprotein] + H(+)</text>
        <dbReference type="Rhea" id="RHEA:24052"/>
        <dbReference type="Rhea" id="RHEA-COMP:9565"/>
        <dbReference type="Rhea" id="RHEA-COMP:9566"/>
        <dbReference type="Rhea" id="RHEA-COMP:10685"/>
        <dbReference type="Rhea" id="RHEA-COMP:10686"/>
        <dbReference type="ChEBI" id="CHEBI:15378"/>
        <dbReference type="ChEBI" id="CHEBI:16389"/>
        <dbReference type="ChEBI" id="CHEBI:17976"/>
        <dbReference type="ChEBI" id="CHEBI:57692"/>
        <dbReference type="ChEBI" id="CHEBI:58307"/>
        <dbReference type="EC" id="1.5.5.1"/>
    </reaction>
</comment>
<keyword evidence="5 14" id="KW-0479">Metal-binding</keyword>
<dbReference type="GO" id="GO:0016020">
    <property type="term" value="C:membrane"/>
    <property type="evidence" value="ECO:0007669"/>
    <property type="project" value="UniProtKB-SubCell"/>
</dbReference>
<dbReference type="Pfam" id="PF13450">
    <property type="entry name" value="NAD_binding_8"/>
    <property type="match status" value="1"/>
</dbReference>
<evidence type="ECO:0000256" key="9">
    <source>
        <dbReference type="ARBA" id="ARBA00023002"/>
    </source>
</evidence>
<evidence type="ECO:0000259" key="16">
    <source>
        <dbReference type="Pfam" id="PF21162"/>
    </source>
</evidence>
<evidence type="ECO:0000256" key="14">
    <source>
        <dbReference type="RuleBase" id="RU366068"/>
    </source>
</evidence>
<dbReference type="Proteomes" id="UP000198607">
    <property type="component" value="Unassembled WGS sequence"/>
</dbReference>
<proteinExistence type="predicted"/>
<dbReference type="InterPro" id="IPR040156">
    <property type="entry name" value="ETF-QO"/>
</dbReference>
<dbReference type="SUPFAM" id="SSF54862">
    <property type="entry name" value="4Fe-4S ferredoxins"/>
    <property type="match status" value="1"/>
</dbReference>
<keyword evidence="18" id="KW-1185">Reference proteome</keyword>
<gene>
    <name evidence="17" type="ORF">SAMN05660652_00862</name>
</gene>
<dbReference type="GO" id="GO:0051539">
    <property type="term" value="F:4 iron, 4 sulfur cluster binding"/>
    <property type="evidence" value="ECO:0007669"/>
    <property type="project" value="UniProtKB-UniRule"/>
</dbReference>